<sequence length="63" mass="6778">MGLLEEAVLLAGLDVLDAAGWSDDEEQPATNPDTSASTPRVRCRDMGTEPSRGTRAPRSRDHV</sequence>
<evidence type="ECO:0000256" key="1">
    <source>
        <dbReference type="SAM" id="MobiDB-lite"/>
    </source>
</evidence>
<dbReference type="EMBL" id="AP022577">
    <property type="protein sequence ID" value="BBX85748.1"/>
    <property type="molecule type" value="Genomic_DNA"/>
</dbReference>
<feature type="compositionally biased region" description="Polar residues" evidence="1">
    <location>
        <begin position="28"/>
        <end position="38"/>
    </location>
</feature>
<feature type="region of interest" description="Disordered" evidence="1">
    <location>
        <begin position="19"/>
        <end position="63"/>
    </location>
</feature>
<protein>
    <submittedName>
        <fullName evidence="2">Uncharacterized protein</fullName>
    </submittedName>
</protein>
<keyword evidence="3" id="KW-1185">Reference proteome</keyword>
<accession>A0ABN5YVJ9</accession>
<organism evidence="2 3">
    <name type="scientific">Mycolicibacterium aubagnense</name>
    <dbReference type="NCBI Taxonomy" id="319707"/>
    <lineage>
        <taxon>Bacteria</taxon>
        <taxon>Bacillati</taxon>
        <taxon>Actinomycetota</taxon>
        <taxon>Actinomycetes</taxon>
        <taxon>Mycobacteriales</taxon>
        <taxon>Mycobacteriaceae</taxon>
        <taxon>Mycolicibacterium</taxon>
    </lineage>
</organism>
<evidence type="ECO:0000313" key="3">
    <source>
        <dbReference type="Proteomes" id="UP000465609"/>
    </source>
</evidence>
<proteinExistence type="predicted"/>
<evidence type="ECO:0000313" key="2">
    <source>
        <dbReference type="EMBL" id="BBX85748.1"/>
    </source>
</evidence>
<gene>
    <name evidence="2" type="ORF">MAUB_36210</name>
</gene>
<name>A0ABN5YVJ9_9MYCO</name>
<reference evidence="2 3" key="1">
    <citation type="journal article" date="2019" name="Emerg. Microbes Infect.">
        <title>Comprehensive subspecies identification of 175 nontuberculous mycobacteria species based on 7547 genomic profiles.</title>
        <authorList>
            <person name="Matsumoto Y."/>
            <person name="Kinjo T."/>
            <person name="Motooka D."/>
            <person name="Nabeya D."/>
            <person name="Jung N."/>
            <person name="Uechi K."/>
            <person name="Horii T."/>
            <person name="Iida T."/>
            <person name="Fujita J."/>
            <person name="Nakamura S."/>
        </authorList>
    </citation>
    <scope>NUCLEOTIDE SEQUENCE [LARGE SCALE GENOMIC DNA]</scope>
    <source>
        <strain evidence="2 3">JCM 15296</strain>
    </source>
</reference>
<dbReference type="Proteomes" id="UP000465609">
    <property type="component" value="Chromosome"/>
</dbReference>